<proteinExistence type="predicted"/>
<feature type="region of interest" description="Disordered" evidence="1">
    <location>
        <begin position="931"/>
        <end position="957"/>
    </location>
</feature>
<feature type="compositionally biased region" description="Acidic residues" evidence="1">
    <location>
        <begin position="943"/>
        <end position="953"/>
    </location>
</feature>
<accession>A0A8R1UDX2</accession>
<feature type="compositionally biased region" description="Polar residues" evidence="1">
    <location>
        <begin position="1075"/>
        <end position="1086"/>
    </location>
</feature>
<gene>
    <name evidence="2" type="primary">WBGene00104877</name>
</gene>
<dbReference type="Pfam" id="PF08729">
    <property type="entry name" value="HUN"/>
    <property type="match status" value="1"/>
</dbReference>
<feature type="region of interest" description="Disordered" evidence="1">
    <location>
        <begin position="1075"/>
        <end position="1153"/>
    </location>
</feature>
<feature type="compositionally biased region" description="Basic and acidic residues" evidence="1">
    <location>
        <begin position="988"/>
        <end position="999"/>
    </location>
</feature>
<sequence length="1153" mass="128430">MDEPLTLNKKKQKKTGQYSIVTFDLFKPKGNKYPNFDFAKVQKKLGCADSDDDERFHDSDAREIVRRLEAKYPNKKTKSGKKVKYNEDDFIQKSLGYDMEDEFIDDSEAHDELVPSTLDTKKGGFYVNKGVLEFVSIGEEGSDDDSGEEDERPKRKKKEEEKAPMRSPKRPDQVKADQVKKADDAKRTAHESKKTLDNNSKKRSAISSSSSSSDSESEKEEGRRVGGPPTLKRSKPSLATAVPSASSSSPAQLKKPDEKASEPRRMAGAPPNLLRKKTEPVPRPSLAGRPPITSSHVKTAAEIPIETISSEESDEPSNTNGSGPRPGPSDHMEVDINEVPHPVQLKIVAFEALCQKYQRPGRKHVSDAVIDGAIEINELTNRLGMKKGLKSVVMEKLAQMCGYSRAGLEQRIKNSLANRTTAPVSAPTLAATTVSTSTASSSTTTPISQPVQQQKAAPSYSSESITSFSSTSSESVVSVVAGPSKPNPAVVIGVKPPTAAAAAAAAVPRTGEGKSEPEKMIGRWTVSQVQEALKKIPEDREMVEVCAMQMSYEDFVKITTNPDPNNSQLIASLLDNKQFFSKFVVYKQSLMRKYPLLGEKAILHMDITEDAEICKFFILFLEVGKHFGKSPLYYLAYLDDMMKHFCGTYGRTDRLIRHFLKNPTYKESLDRVRMLPEFTKMGQQFAEWESAASKMSHQMPSVKTAAANGKPAAAAASSGSKPVLKQTQITALLTSLPGTSTQDSALQNMVTHLSYSLFFVDRLIMQMLQAAAQEERAKKAKEEEERRILIAKAKAEEAEKKRKEKEEAAALKKAQKEEEKRLEKERKQKEAEEERKRKEEEKNKRIEEERQRRIREEEEKERRRKEEIERKLKEEAERKRREEEVARQREELRIKQEEERREREKKEMEEQLREEEERAALMLADEVTMEMEEMEGVPRPLTEIEEVEVAEEEEMKRERERQVIAARELAMQRQNSMVMSAGLGSVKPENHENPDKELLDSFFMGGSGDVSSQSSTTATVSGPVSSRETTNTASASSSSSTLHSFSDMKLAHGPMSMQTMMVQSPHIPAARFQNGSQYVQPSNPNTPAAFVNSPFPSAAHAQSPLAMPSRSSPMMNASPSNSQMLSVCKNETSIAPPSGSATPTSGGHRHNSL</sequence>
<dbReference type="PANTHER" id="PTHR21669">
    <property type="entry name" value="CAPZ-INTERACTING PROTEIN AND RELATED PROTEINS"/>
    <property type="match status" value="1"/>
</dbReference>
<feature type="region of interest" description="Disordered" evidence="1">
    <location>
        <begin position="437"/>
        <end position="458"/>
    </location>
</feature>
<evidence type="ECO:0000256" key="1">
    <source>
        <dbReference type="SAM" id="MobiDB-lite"/>
    </source>
</evidence>
<dbReference type="EnsemblMetazoa" id="PPA15323.1">
    <property type="protein sequence ID" value="PPA15323.1"/>
    <property type="gene ID" value="WBGene00104877"/>
</dbReference>
<dbReference type="InterPro" id="IPR014840">
    <property type="entry name" value="HRD"/>
</dbReference>
<name>A0A2A6BAR4_PRIPA</name>
<keyword evidence="3" id="KW-1185">Reference proteome</keyword>
<accession>A0A2A6BAR4</accession>
<feature type="compositionally biased region" description="Low complexity" evidence="1">
    <location>
        <begin position="236"/>
        <end position="251"/>
    </location>
</feature>
<dbReference type="GO" id="GO:0005634">
    <property type="term" value="C:nucleus"/>
    <property type="evidence" value="ECO:0000318"/>
    <property type="project" value="GO_Central"/>
</dbReference>
<protein>
    <submittedName>
        <fullName evidence="2">HUN domain-containing protein</fullName>
    </submittedName>
</protein>
<feature type="region of interest" description="Disordered" evidence="1">
    <location>
        <begin position="984"/>
        <end position="1043"/>
    </location>
</feature>
<feature type="compositionally biased region" description="Low complexity" evidence="1">
    <location>
        <begin position="205"/>
        <end position="214"/>
    </location>
</feature>
<dbReference type="AlphaFoldDB" id="A0A2A6BAR4"/>
<dbReference type="GO" id="GO:0006325">
    <property type="term" value="P:chromatin organization"/>
    <property type="evidence" value="ECO:0000318"/>
    <property type="project" value="GO_Central"/>
</dbReference>
<feature type="compositionally biased region" description="Polar residues" evidence="1">
    <location>
        <begin position="1123"/>
        <end position="1145"/>
    </location>
</feature>
<dbReference type="PANTHER" id="PTHR21669:SF28">
    <property type="entry name" value="YEMANUCLEIN"/>
    <property type="match status" value="1"/>
</dbReference>
<reference evidence="3" key="1">
    <citation type="journal article" date="2008" name="Nat. Genet.">
        <title>The Pristionchus pacificus genome provides a unique perspective on nematode lifestyle and parasitism.</title>
        <authorList>
            <person name="Dieterich C."/>
            <person name="Clifton S.W."/>
            <person name="Schuster L.N."/>
            <person name="Chinwalla A."/>
            <person name="Delehaunty K."/>
            <person name="Dinkelacker I."/>
            <person name="Fulton L."/>
            <person name="Fulton R."/>
            <person name="Godfrey J."/>
            <person name="Minx P."/>
            <person name="Mitreva M."/>
            <person name="Roeseler W."/>
            <person name="Tian H."/>
            <person name="Witte H."/>
            <person name="Yang S.P."/>
            <person name="Wilson R.K."/>
            <person name="Sommer R.J."/>
        </authorList>
    </citation>
    <scope>NUCLEOTIDE SEQUENCE [LARGE SCALE GENOMIC DNA]</scope>
    <source>
        <strain evidence="3">PS312</strain>
    </source>
</reference>
<feature type="compositionally biased region" description="Acidic residues" evidence="1">
    <location>
        <begin position="140"/>
        <end position="150"/>
    </location>
</feature>
<evidence type="ECO:0000313" key="3">
    <source>
        <dbReference type="Proteomes" id="UP000005239"/>
    </source>
</evidence>
<feature type="region of interest" description="Disordered" evidence="1">
    <location>
        <begin position="814"/>
        <end position="915"/>
    </location>
</feature>
<dbReference type="Proteomes" id="UP000005239">
    <property type="component" value="Unassembled WGS sequence"/>
</dbReference>
<evidence type="ECO:0000313" key="2">
    <source>
        <dbReference type="EnsemblMetazoa" id="PPA15323.1"/>
    </source>
</evidence>
<feature type="compositionally biased region" description="Low complexity" evidence="1">
    <location>
        <begin position="1010"/>
        <end position="1043"/>
    </location>
</feature>
<dbReference type="OrthoDB" id="68076at2759"/>
<reference evidence="2" key="2">
    <citation type="submission" date="2022-06" db="UniProtKB">
        <authorList>
            <consortium name="EnsemblMetazoa"/>
        </authorList>
    </citation>
    <scope>IDENTIFICATION</scope>
    <source>
        <strain evidence="2">PS312</strain>
    </source>
</reference>
<feature type="compositionally biased region" description="Basic and acidic residues" evidence="1">
    <location>
        <begin position="158"/>
        <end position="200"/>
    </location>
</feature>
<feature type="compositionally biased region" description="Basic and acidic residues" evidence="1">
    <location>
        <begin position="254"/>
        <end position="265"/>
    </location>
</feature>
<organism evidence="2 3">
    <name type="scientific">Pristionchus pacificus</name>
    <name type="common">Parasitic nematode worm</name>
    <dbReference type="NCBI Taxonomy" id="54126"/>
    <lineage>
        <taxon>Eukaryota</taxon>
        <taxon>Metazoa</taxon>
        <taxon>Ecdysozoa</taxon>
        <taxon>Nematoda</taxon>
        <taxon>Chromadorea</taxon>
        <taxon>Rhabditida</taxon>
        <taxon>Rhabditina</taxon>
        <taxon>Diplogasteromorpha</taxon>
        <taxon>Diplogasteroidea</taxon>
        <taxon>Neodiplogasteridae</taxon>
        <taxon>Pristionchus</taxon>
    </lineage>
</organism>
<feature type="region of interest" description="Disordered" evidence="1">
    <location>
        <begin position="136"/>
        <end position="334"/>
    </location>
</feature>
<feature type="compositionally biased region" description="Low complexity" evidence="1">
    <location>
        <begin position="1106"/>
        <end position="1122"/>
    </location>
</feature>